<dbReference type="AlphaFoldDB" id="A0A1J4K4G0"/>
<feature type="compositionally biased region" description="Polar residues" evidence="1">
    <location>
        <begin position="1045"/>
        <end position="1054"/>
    </location>
</feature>
<dbReference type="OrthoDB" id="120976at2759"/>
<dbReference type="InterPro" id="IPR051279">
    <property type="entry name" value="PP1-Reg/Actin-Interact_Protein"/>
</dbReference>
<evidence type="ECO:0000313" key="3">
    <source>
        <dbReference type="Proteomes" id="UP000179807"/>
    </source>
</evidence>
<comment type="caution">
    <text evidence="2">The sequence shown here is derived from an EMBL/GenBank/DDBJ whole genome shotgun (WGS) entry which is preliminary data.</text>
</comment>
<dbReference type="InterPro" id="IPR032675">
    <property type="entry name" value="LRR_dom_sf"/>
</dbReference>
<feature type="compositionally biased region" description="Basic and acidic residues" evidence="1">
    <location>
        <begin position="1072"/>
        <end position="1093"/>
    </location>
</feature>
<evidence type="ECO:0000256" key="1">
    <source>
        <dbReference type="SAM" id="MobiDB-lite"/>
    </source>
</evidence>
<feature type="region of interest" description="Disordered" evidence="1">
    <location>
        <begin position="772"/>
        <end position="791"/>
    </location>
</feature>
<feature type="compositionally biased region" description="Low complexity" evidence="1">
    <location>
        <begin position="1016"/>
        <end position="1030"/>
    </location>
</feature>
<sequence length="1167" mass="136509">MKKREPGDRPLPFSPKEQSMIDKAFPDSELPVIFSFRSDIRYDKTTKTSCVVSVSPHFVKIFEQKKYGRKMKCFAEFHINDVLEISHSDKEFVLVKTKKSKFITTSYWHSLYFAQLLYRNCIVSFYKLGDVFDIEVKSSHIEYFPDINLSISPSQRFQFCFNALCSKYEIPYRHDISRYIHHLILTNNPIIDFSQIPVSVFTDKDILKPFVETLHITKYFSGICCENLKFPKLLQTFIPLFEEEGKGVQFIHLDGCHLEENFEQLLKKIEENGSCHVFYWNLNNNKKINFSNFPRIIELTFSNIVFLGLSNCEIDWQVAASIFSALADNPNVWGIEQLELAGVSFMNDSFLEFERFLKTLNKKKTNHLYSVDISYCDNLLNILQLFSKELPNLEILNVSRIFFKKEIIQELIEYIQNSKTLNTLDLSSSKIDPDSIADIIEAFSINSHLTGITLKLNNLELHHTNLLPIFRAFVSNKVEIDSKWKALHFDHNGMNQEDLLNLIPLLKLFKNLDTISLSNNFEENMENISEILCQISTITSLKKVYLAGTLSHQLKSAIVPFLREKNNFDVIDISGNEIGDSAFEVLTQVISKDIKDISFDDNDISSIELLSELSEAVKRNENLISIKFPIHDCIRLFSDKKGQEKELLIQKIGEIQVEIDEQISLHRRKLGLINDLPFIPERTLLNLIHEMRFDFCQKFEKEKRCTHSCVCDEFNIPLPFQRRGEKSKECRNRKKIDIGEMIKYETESMKYIVEEDFVVDILERDGTMKLIEEKSTKSDEEETESEDQDLIERRKKIAFAEEEQKKNKSKNNGYDSNDDSDLDSGDNNEENIKHKRKYIKISLSDESDYSPKKKNAKSNRNIKYTKDYSSSNSQSSKNLKNQNDKKKKRKIVYSDSDSDDFSSNSVNYEPPLPQKQKKHIKIPTSSSSNDDDYHNHNNKHSSPSKRQNVIKVEPKKPIKKNSHINRHLNGYRNENDSDYSDDDDYHRRRQISLPKKRNQNMNNESSEKIPKNNHHYYNNNDISDSDYNNSDEIELQRKPSRPIRRNTSNMSNMDSGDHYVRQSARRYNALPRPRDPVSSDENDKAPSYEESRKNYNKYSPKRKNEVKRLPAPPFEDEELRQRKNQNEEYEVFKRQEKKRRKIERNPILDGTPLDTFFGEGKVPYSDL</sequence>
<dbReference type="GO" id="GO:0030027">
    <property type="term" value="C:lamellipodium"/>
    <property type="evidence" value="ECO:0007669"/>
    <property type="project" value="TreeGrafter"/>
</dbReference>
<dbReference type="Gene3D" id="3.80.10.10">
    <property type="entry name" value="Ribonuclease Inhibitor"/>
    <property type="match status" value="1"/>
</dbReference>
<feature type="compositionally biased region" description="Acidic residues" evidence="1">
    <location>
        <begin position="779"/>
        <end position="789"/>
    </location>
</feature>
<dbReference type="RefSeq" id="XP_068358864.1">
    <property type="nucleotide sequence ID" value="XM_068504965.1"/>
</dbReference>
<dbReference type="VEuPathDB" id="TrichDB:TRFO_26465"/>
<dbReference type="GO" id="GO:0005886">
    <property type="term" value="C:plasma membrane"/>
    <property type="evidence" value="ECO:0007669"/>
    <property type="project" value="TreeGrafter"/>
</dbReference>
<feature type="compositionally biased region" description="Low complexity" evidence="1">
    <location>
        <begin position="869"/>
        <end position="881"/>
    </location>
</feature>
<feature type="compositionally biased region" description="Basic residues" evidence="1">
    <location>
        <begin position="987"/>
        <end position="998"/>
    </location>
</feature>
<feature type="compositionally biased region" description="Basic and acidic residues" evidence="1">
    <location>
        <begin position="1119"/>
        <end position="1134"/>
    </location>
</feature>
<dbReference type="GO" id="GO:0034315">
    <property type="term" value="P:regulation of Arp2/3 complex-mediated actin nucleation"/>
    <property type="evidence" value="ECO:0007669"/>
    <property type="project" value="TreeGrafter"/>
</dbReference>
<protein>
    <recommendedName>
        <fullName evidence="4">Leucine Rich Repeat family protein</fullName>
    </recommendedName>
</protein>
<dbReference type="SUPFAM" id="SSF52047">
    <property type="entry name" value="RNI-like"/>
    <property type="match status" value="1"/>
</dbReference>
<proteinExistence type="predicted"/>
<dbReference type="GeneID" id="94839669"/>
<keyword evidence="3" id="KW-1185">Reference proteome</keyword>
<feature type="compositionally biased region" description="Acidic residues" evidence="1">
    <location>
        <begin position="816"/>
        <end position="829"/>
    </location>
</feature>
<dbReference type="EMBL" id="MLAK01000748">
    <property type="protein sequence ID" value="OHT05728.1"/>
    <property type="molecule type" value="Genomic_DNA"/>
</dbReference>
<reference evidence="2" key="1">
    <citation type="submission" date="2016-10" db="EMBL/GenBank/DDBJ databases">
        <authorList>
            <person name="Benchimol M."/>
            <person name="Almeida L.G."/>
            <person name="Vasconcelos A.T."/>
            <person name="Perreira-Neves A."/>
            <person name="Rosa I.A."/>
            <person name="Tasca T."/>
            <person name="Bogo M.R."/>
            <person name="de Souza W."/>
        </authorList>
    </citation>
    <scope>NUCLEOTIDE SEQUENCE [LARGE SCALE GENOMIC DNA]</scope>
    <source>
        <strain evidence="2">K</strain>
    </source>
</reference>
<name>A0A1J4K4G0_9EUKA</name>
<accession>A0A1J4K4G0</accession>
<dbReference type="PANTHER" id="PTHR24112:SF66">
    <property type="entry name" value="LEUCINE-RICH REPEAT, ISOFORM F"/>
    <property type="match status" value="1"/>
</dbReference>
<feature type="compositionally biased region" description="Basic residues" evidence="1">
    <location>
        <begin position="957"/>
        <end position="966"/>
    </location>
</feature>
<feature type="region of interest" description="Disordered" evidence="1">
    <location>
        <begin position="847"/>
        <end position="1167"/>
    </location>
</feature>
<organism evidence="2 3">
    <name type="scientific">Tritrichomonas foetus</name>
    <dbReference type="NCBI Taxonomy" id="1144522"/>
    <lineage>
        <taxon>Eukaryota</taxon>
        <taxon>Metamonada</taxon>
        <taxon>Parabasalia</taxon>
        <taxon>Tritrichomonadida</taxon>
        <taxon>Tritrichomonadidae</taxon>
        <taxon>Tritrichomonas</taxon>
    </lineage>
</organism>
<feature type="region of interest" description="Disordered" evidence="1">
    <location>
        <begin position="800"/>
        <end position="833"/>
    </location>
</feature>
<gene>
    <name evidence="2" type="ORF">TRFO_26465</name>
</gene>
<evidence type="ECO:0008006" key="4">
    <source>
        <dbReference type="Google" id="ProtNLM"/>
    </source>
</evidence>
<dbReference type="PANTHER" id="PTHR24112">
    <property type="entry name" value="LEUCINE-RICH REPEAT, ISOFORM F-RELATED"/>
    <property type="match status" value="1"/>
</dbReference>
<evidence type="ECO:0000313" key="2">
    <source>
        <dbReference type="EMBL" id="OHT05728.1"/>
    </source>
</evidence>
<dbReference type="GO" id="GO:0016477">
    <property type="term" value="P:cell migration"/>
    <property type="evidence" value="ECO:0007669"/>
    <property type="project" value="TreeGrafter"/>
</dbReference>
<dbReference type="Proteomes" id="UP000179807">
    <property type="component" value="Unassembled WGS sequence"/>
</dbReference>